<sequence>MDSGDSHFLDSLGAFLTLFSRNPFTRRPMIKAESFRHLLSMLSFTCIIGPNGVVRQLKRSYCSQSADGLLLLFRKKVENVVLWSDCSERDNIDLPQSICICKSLITLDLSCCYFDKELVIDWKSLKILKLKYTDLHDEDMVNLLSCCPALETLDFSSVSGFRRLEVTSSNLKRLKFKDYWLPNDDDHHSLEVVAPHIQHLEISEDLYDLKYEHQLIRTLVREYLQKLSYITDVEDVSEDLEKSRGPFTHSETKGTHKTNFAAKKGKERSCPN</sequence>
<dbReference type="EMBL" id="JAVYJV010000022">
    <property type="protein sequence ID" value="KAK4341409.1"/>
    <property type="molecule type" value="Genomic_DNA"/>
</dbReference>
<dbReference type="InterPro" id="IPR055411">
    <property type="entry name" value="LRR_FXL15/At3g58940/PEG3-like"/>
</dbReference>
<dbReference type="Gene3D" id="3.80.10.10">
    <property type="entry name" value="Ribonuclease Inhibitor"/>
    <property type="match status" value="1"/>
</dbReference>
<gene>
    <name evidence="3" type="ORF">RND71_039910</name>
</gene>
<feature type="domain" description="F-box/LRR-repeat protein 15/At3g58940/PEG3-like LRR" evidence="2">
    <location>
        <begin position="71"/>
        <end position="207"/>
    </location>
</feature>
<dbReference type="SUPFAM" id="SSF52047">
    <property type="entry name" value="RNI-like"/>
    <property type="match status" value="1"/>
</dbReference>
<evidence type="ECO:0000313" key="3">
    <source>
        <dbReference type="EMBL" id="KAK4341409.1"/>
    </source>
</evidence>
<protein>
    <recommendedName>
        <fullName evidence="2">F-box/LRR-repeat protein 15/At3g58940/PEG3-like LRR domain-containing protein</fullName>
    </recommendedName>
</protein>
<dbReference type="InterPro" id="IPR032675">
    <property type="entry name" value="LRR_dom_sf"/>
</dbReference>
<evidence type="ECO:0000259" key="2">
    <source>
        <dbReference type="Pfam" id="PF24758"/>
    </source>
</evidence>
<dbReference type="PANTHER" id="PTHR31639:SF307">
    <property type="entry name" value="F-BOX_LRR-REPEAT PROTEIN 25-LIKE"/>
    <property type="match status" value="1"/>
</dbReference>
<name>A0AAE1UY09_9SOLA</name>
<keyword evidence="4" id="KW-1185">Reference proteome</keyword>
<dbReference type="AlphaFoldDB" id="A0AAE1UY09"/>
<dbReference type="Pfam" id="PF24758">
    <property type="entry name" value="LRR_At5g56370"/>
    <property type="match status" value="1"/>
</dbReference>
<comment type="caution">
    <text evidence="3">The sequence shown here is derived from an EMBL/GenBank/DDBJ whole genome shotgun (WGS) entry which is preliminary data.</text>
</comment>
<reference evidence="3" key="1">
    <citation type="submission" date="2023-12" db="EMBL/GenBank/DDBJ databases">
        <title>Genome assembly of Anisodus tanguticus.</title>
        <authorList>
            <person name="Wang Y.-J."/>
        </authorList>
    </citation>
    <scope>NUCLEOTIDE SEQUENCE</scope>
    <source>
        <strain evidence="3">KB-2021</strain>
        <tissue evidence="3">Leaf</tissue>
    </source>
</reference>
<feature type="compositionally biased region" description="Basic and acidic residues" evidence="1">
    <location>
        <begin position="241"/>
        <end position="254"/>
    </location>
</feature>
<dbReference type="Proteomes" id="UP001291623">
    <property type="component" value="Unassembled WGS sequence"/>
</dbReference>
<feature type="region of interest" description="Disordered" evidence="1">
    <location>
        <begin position="241"/>
        <end position="272"/>
    </location>
</feature>
<proteinExistence type="predicted"/>
<evidence type="ECO:0000313" key="4">
    <source>
        <dbReference type="Proteomes" id="UP001291623"/>
    </source>
</evidence>
<accession>A0AAE1UY09</accession>
<organism evidence="3 4">
    <name type="scientific">Anisodus tanguticus</name>
    <dbReference type="NCBI Taxonomy" id="243964"/>
    <lineage>
        <taxon>Eukaryota</taxon>
        <taxon>Viridiplantae</taxon>
        <taxon>Streptophyta</taxon>
        <taxon>Embryophyta</taxon>
        <taxon>Tracheophyta</taxon>
        <taxon>Spermatophyta</taxon>
        <taxon>Magnoliopsida</taxon>
        <taxon>eudicotyledons</taxon>
        <taxon>Gunneridae</taxon>
        <taxon>Pentapetalae</taxon>
        <taxon>asterids</taxon>
        <taxon>lamiids</taxon>
        <taxon>Solanales</taxon>
        <taxon>Solanaceae</taxon>
        <taxon>Solanoideae</taxon>
        <taxon>Hyoscyameae</taxon>
        <taxon>Anisodus</taxon>
    </lineage>
</organism>
<evidence type="ECO:0000256" key="1">
    <source>
        <dbReference type="SAM" id="MobiDB-lite"/>
    </source>
</evidence>
<dbReference type="PANTHER" id="PTHR31639">
    <property type="entry name" value="F-BOX PROTEIN-LIKE"/>
    <property type="match status" value="1"/>
</dbReference>